<protein>
    <submittedName>
        <fullName evidence="1">Uncharacterized protein</fullName>
    </submittedName>
</protein>
<proteinExistence type="predicted"/>
<dbReference type="EMBL" id="CP116805">
    <property type="protein sequence ID" value="WCL53493.1"/>
    <property type="molecule type" value="Genomic_DNA"/>
</dbReference>
<dbReference type="RefSeq" id="WP_289503005.1">
    <property type="nucleotide sequence ID" value="NZ_CP116805.1"/>
</dbReference>
<evidence type="ECO:0000313" key="1">
    <source>
        <dbReference type="EMBL" id="WCL53493.1"/>
    </source>
</evidence>
<reference evidence="1" key="1">
    <citation type="submission" date="2023-01" db="EMBL/GenBank/DDBJ databases">
        <title>The genome sequence of Kordiimonadaceae bacterium 6D33.</title>
        <authorList>
            <person name="Liu Y."/>
        </authorList>
    </citation>
    <scope>NUCLEOTIDE SEQUENCE</scope>
    <source>
        <strain evidence="1">6D33</strain>
    </source>
</reference>
<evidence type="ECO:0000313" key="2">
    <source>
        <dbReference type="Proteomes" id="UP001217500"/>
    </source>
</evidence>
<organism evidence="1 2">
    <name type="scientific">Gimibacter soli</name>
    <dbReference type="NCBI Taxonomy" id="3024400"/>
    <lineage>
        <taxon>Bacteria</taxon>
        <taxon>Pseudomonadati</taxon>
        <taxon>Pseudomonadota</taxon>
        <taxon>Alphaproteobacteria</taxon>
        <taxon>Kordiimonadales</taxon>
        <taxon>Temperatibacteraceae</taxon>
        <taxon>Gimibacter</taxon>
    </lineage>
</organism>
<accession>A0AAE9XU34</accession>
<name>A0AAE9XU34_9PROT</name>
<keyword evidence="2" id="KW-1185">Reference proteome</keyword>
<dbReference type="AlphaFoldDB" id="A0AAE9XU34"/>
<dbReference type="Proteomes" id="UP001217500">
    <property type="component" value="Chromosome"/>
</dbReference>
<dbReference type="KEGG" id="gso:PH603_13190"/>
<sequence length="324" mass="36910">MIEDFDFFVSEICEGPLASYPLGSCAFIYGNFEERSNHFSTQDRAFSKVSFFEVIEEVNETLNISGVTSFPKSNIGAMRNFILGIEKDRIFLDVTGLCHSVWAPLLKVSLSLRKKISIIYVEPKDYKKSDNPAAGLLYDLSEKTRGIAPIPGFASFSGDDDERYIFAAFVGFEGPRLFHALEQLEPERDTVFPIIGVPGYKPEYPFYSFEGNVIPLMHSKYQAWKNIRYASASCPFSAYRCLVELLKEFPQRKIKVGLFGTKPHALGAILFRLNYPDIVELIYDHPVRKIKRTSGAMIKHIFDISDFMENLPAYQETLTRGRLR</sequence>
<gene>
    <name evidence="1" type="ORF">PH603_13190</name>
</gene>